<accession>A0AAD3M4S5</accession>
<gene>
    <name evidence="1" type="ORF">AKAME5_000120900</name>
</gene>
<dbReference type="EMBL" id="BRZM01000003">
    <property type="protein sequence ID" value="GLD46939.1"/>
    <property type="molecule type" value="Genomic_DNA"/>
</dbReference>
<comment type="caution">
    <text evidence="1">The sequence shown here is derived from an EMBL/GenBank/DDBJ whole genome shotgun (WGS) entry which is preliminary data.</text>
</comment>
<reference evidence="1" key="1">
    <citation type="submission" date="2022-08" db="EMBL/GenBank/DDBJ databases">
        <title>Genome sequencing of akame (Lates japonicus).</title>
        <authorList>
            <person name="Hashiguchi Y."/>
            <person name="Takahashi H."/>
        </authorList>
    </citation>
    <scope>NUCLEOTIDE SEQUENCE</scope>
    <source>
        <strain evidence="1">Kochi</strain>
    </source>
</reference>
<dbReference type="Proteomes" id="UP001279410">
    <property type="component" value="Unassembled WGS sequence"/>
</dbReference>
<dbReference type="AlphaFoldDB" id="A0AAD3M4S5"/>
<evidence type="ECO:0000313" key="2">
    <source>
        <dbReference type="Proteomes" id="UP001279410"/>
    </source>
</evidence>
<keyword evidence="1" id="KW-0418">Kinase</keyword>
<keyword evidence="2" id="KW-1185">Reference proteome</keyword>
<dbReference type="SUPFAM" id="SSF50729">
    <property type="entry name" value="PH domain-like"/>
    <property type="match status" value="1"/>
</dbReference>
<dbReference type="GO" id="GO:0016301">
    <property type="term" value="F:kinase activity"/>
    <property type="evidence" value="ECO:0007669"/>
    <property type="project" value="UniProtKB-KW"/>
</dbReference>
<name>A0AAD3M4S5_LATJO</name>
<protein>
    <submittedName>
        <fullName evidence="1">Connector enhancer of kinase suppressor of ras 2-like isoform X1</fullName>
    </submittedName>
</protein>
<evidence type="ECO:0000313" key="1">
    <source>
        <dbReference type="EMBL" id="GLD46939.1"/>
    </source>
</evidence>
<organism evidence="1 2">
    <name type="scientific">Lates japonicus</name>
    <name type="common">Japanese lates</name>
    <dbReference type="NCBI Taxonomy" id="270547"/>
    <lineage>
        <taxon>Eukaryota</taxon>
        <taxon>Metazoa</taxon>
        <taxon>Chordata</taxon>
        <taxon>Craniata</taxon>
        <taxon>Vertebrata</taxon>
        <taxon>Euteleostomi</taxon>
        <taxon>Actinopterygii</taxon>
        <taxon>Neopterygii</taxon>
        <taxon>Teleostei</taxon>
        <taxon>Neoteleostei</taxon>
        <taxon>Acanthomorphata</taxon>
        <taxon>Carangaria</taxon>
        <taxon>Carangaria incertae sedis</taxon>
        <taxon>Centropomidae</taxon>
        <taxon>Lates</taxon>
    </lineage>
</organism>
<sequence>MSSSINGGQFPGDLGQGTLRLAMEKKGLLAVFFKWKKYWFILKDTCLYWVHMSEESEYDHFTDNKSQHWALFMMWCLIPSPLFVWDEKAEGFVNLQVSALWNRVAISPLYVPVVLLMKSSTLSLRKAATATTTSPLGRRQAAMRNSWQDQMETTRGCTTSDVSMEKSLLSEDETSWRWSTQAVHPAGTSAACCKNNEPCLCPSKPMSIQIRRKLTQFPLPRDPARLHAILAATRAVTGSERDPALLARTRPETGHGRDCRMQADSLGDLYRALEQTVCPPQLTTDQ</sequence>
<keyword evidence="1" id="KW-0808">Transferase</keyword>
<proteinExistence type="predicted"/>